<proteinExistence type="predicted"/>
<name>A0ABX2BKS8_9BURK</name>
<dbReference type="Proteomes" id="UP000652198">
    <property type="component" value="Unassembled WGS sequence"/>
</dbReference>
<protein>
    <recommendedName>
        <fullName evidence="2">(5-formylfuran-3-yl)methyl phosphate synthase</fullName>
        <ecNumber evidence="2">4.2.3.153</ecNumber>
    </recommendedName>
    <alternativeName>
        <fullName evidence="5">4-(hydroxymethyl)-2-furancarboxaldehyde-phosphate synthase</fullName>
    </alternativeName>
</protein>
<comment type="caution">
    <text evidence="7">The sequence shown here is derived from an EMBL/GenBank/DDBJ whole genome shotgun (WGS) entry which is preliminary data.</text>
</comment>
<dbReference type="NCBIfam" id="NF002574">
    <property type="entry name" value="PRK02227.1-2"/>
    <property type="match status" value="1"/>
</dbReference>
<comment type="function">
    <text evidence="1">Catalyzes the formation of 4-(hydroxymethyl)-2-furancarboxaldehyde phosphate (4-HFC-P) from two molecules of glyceraldehyde-3-P (GA-3-P).</text>
</comment>
<dbReference type="Pfam" id="PF04476">
    <property type="entry name" value="4HFCP_synth"/>
    <property type="match status" value="1"/>
</dbReference>
<evidence type="ECO:0000313" key="7">
    <source>
        <dbReference type="EMBL" id="NPT40403.1"/>
    </source>
</evidence>
<organism evidence="7 8">
    <name type="scientific">Paraburkholderia solitsugae</name>
    <dbReference type="NCBI Taxonomy" id="2675748"/>
    <lineage>
        <taxon>Bacteria</taxon>
        <taxon>Pseudomonadati</taxon>
        <taxon>Pseudomonadota</taxon>
        <taxon>Betaproteobacteria</taxon>
        <taxon>Burkholderiales</taxon>
        <taxon>Burkholderiaceae</taxon>
        <taxon>Paraburkholderia</taxon>
    </lineage>
</organism>
<evidence type="ECO:0000256" key="4">
    <source>
        <dbReference type="ARBA" id="ARBA00023270"/>
    </source>
</evidence>
<keyword evidence="3" id="KW-0456">Lyase</keyword>
<evidence type="ECO:0000256" key="5">
    <source>
        <dbReference type="ARBA" id="ARBA00032523"/>
    </source>
</evidence>
<gene>
    <name evidence="7" type="ORF">GNZ12_03555</name>
</gene>
<keyword evidence="4" id="KW-0704">Schiff base</keyword>
<reference evidence="7 8" key="1">
    <citation type="submission" date="2019-11" db="EMBL/GenBank/DDBJ databases">
        <title>Metabolism of dissolved organic matter in forest soils.</title>
        <authorList>
            <person name="Cyle K.T."/>
            <person name="Wilhelm R.C."/>
            <person name="Martinez C.E."/>
        </authorList>
    </citation>
    <scope>NUCLEOTIDE SEQUENCE [LARGE SCALE GENOMIC DNA]</scope>
    <source>
        <strain evidence="7 8">1N</strain>
    </source>
</reference>
<evidence type="ECO:0000256" key="2">
    <source>
        <dbReference type="ARBA" id="ARBA00012553"/>
    </source>
</evidence>
<evidence type="ECO:0000256" key="6">
    <source>
        <dbReference type="ARBA" id="ARBA00047628"/>
    </source>
</evidence>
<evidence type="ECO:0000313" key="8">
    <source>
        <dbReference type="Proteomes" id="UP000652198"/>
    </source>
</evidence>
<evidence type="ECO:0000256" key="1">
    <source>
        <dbReference type="ARBA" id="ARBA00003810"/>
    </source>
</evidence>
<dbReference type="SUPFAM" id="SSF51366">
    <property type="entry name" value="Ribulose-phoshate binding barrel"/>
    <property type="match status" value="1"/>
</dbReference>
<dbReference type="InterPro" id="IPR011060">
    <property type="entry name" value="RibuloseP-bd_barrel"/>
</dbReference>
<dbReference type="EC" id="4.2.3.153" evidence="2"/>
<sequence>MIRLLTSVRDLDEAREAAAAGADFIDLKEPHAGALGALPATRVAAIVRELRMTYPGIPISATIGDLQPGDDAAIAYHAAVIGQCGVDYVKAGVSPGPGARDTLTRMRALPWKMVPVLLCDDGLDLTLVEHASELRFSAVMADTARKTGSLFNGVSLAVLDSMVQIARAHEVMVGLAGALRLEHVSRLRALAPDFAGFRSALCDGPRTGKLEGARVRALREQLTGVPACAAPHAQPVNQGVAA</sequence>
<evidence type="ECO:0000256" key="3">
    <source>
        <dbReference type="ARBA" id="ARBA00023239"/>
    </source>
</evidence>
<dbReference type="PIRSF" id="PIRSF015957">
    <property type="entry name" value="UCP015957"/>
    <property type="match status" value="1"/>
</dbReference>
<dbReference type="InterPro" id="IPR007565">
    <property type="entry name" value="4HFCP_synth"/>
</dbReference>
<comment type="catalytic activity">
    <reaction evidence="6">
        <text>2 D-glyceraldehyde 3-phosphate = 4-(hydroxymethyl)-2-furancarboxaldehyde phosphate + phosphate + 2 H2O</text>
        <dbReference type="Rhea" id="RHEA:43536"/>
        <dbReference type="ChEBI" id="CHEBI:15377"/>
        <dbReference type="ChEBI" id="CHEBI:43474"/>
        <dbReference type="ChEBI" id="CHEBI:59776"/>
        <dbReference type="ChEBI" id="CHEBI:83407"/>
        <dbReference type="EC" id="4.2.3.153"/>
    </reaction>
</comment>
<dbReference type="EMBL" id="WOEY01000015">
    <property type="protein sequence ID" value="NPT40403.1"/>
    <property type="molecule type" value="Genomic_DNA"/>
</dbReference>
<dbReference type="RefSeq" id="WP_172309029.1">
    <property type="nucleotide sequence ID" value="NZ_WOEY01000015.1"/>
</dbReference>
<keyword evidence="8" id="KW-1185">Reference proteome</keyword>
<accession>A0ABX2BKS8</accession>